<feature type="compositionally biased region" description="Pro residues" evidence="1">
    <location>
        <begin position="118"/>
        <end position="127"/>
    </location>
</feature>
<feature type="compositionally biased region" description="Polar residues" evidence="1">
    <location>
        <begin position="779"/>
        <end position="803"/>
    </location>
</feature>
<sequence>MVNLAVLLTVLQLLLGSMVATSELYAGVYEQHDHERRLSDNAMGQRETRKSLDLGGNKRIPQQQWATYVEVQLKAAPSTRGPKDLPATENQLPAVVDRPAVRRRQEGKTKKNTQPVAAEPPRPPPAGPAKETKQAPAGPAEETIAAPADPAQQPKAPPPDPAQPTTAAPPDPGQQTVPPAAPAETVGPNLASMSSSLTSSASSALASVSSSFQGEIASLSSRSSADVAAASSSGASAISSLSVSASSASGAIASSASLAGARAAGASADIEAAVSNSIAASASSAGFAAATASAAASASSVIAAARGSTQSTPSTTSTSNYELAQPSSPGSTSENGIIHVTPGQIAAIVIGTMIGSAILTLLIVYFIGMLRKRRSRSSDESYGDGEESEYNDQMALNPLGQDDGTGRADGYMSRGLNEKGATSWSPTAATTTNRAHGGPKHIPLIPQASQKLQPISHRPSLPPLPEDRGVYHSGNHSSIGFGSTNGLDFSLTDPRLGPQGSMPEQPEPVKLTLAKRLSRGGSQRMAVVRTPSQGGNDASDTLSSPGHARSPSGPDNLYFTISSSVYSPGAGTRPDHVRTLSSDIFPRRKSGIISPLSLNPPTSASSVPRVSALGSWGSWGPISPSNPPPMIPYQYQNLASTAAPGPPASRNGNTDPNPTMPAPLTPVNQQRIPDRTQNHIAFLLSQNSQHSPQPSTQLPQQPGAYPGTTTSPEPMVGTAATSHLSPRPLRPIKPLSISPSSPYSSTFERPAQQPAPPSPAFMSPLSPPPRSPLRAARSEQSLRTPTTVSPLTTAPPSQRSSPSADDKTMPPLPLDKGRRRSRSNSSGELEVRVGLAQAVAGLDMLGGGGFGSSAASNGGGSDLTKASSSGVGDTEAGPNRARFTSWLASNDPSSESGSGSPTNTDDPWGRPLPVPRIRRKRSSSTPGPVDYVPEQPRTPGAVPKFSLFPRTGVSEVGASLPSYADDGQRRRSSLGAIAYR</sequence>
<evidence type="ECO:0000313" key="5">
    <source>
        <dbReference type="Proteomes" id="UP000829685"/>
    </source>
</evidence>
<feature type="compositionally biased region" description="Gly residues" evidence="1">
    <location>
        <begin position="844"/>
        <end position="861"/>
    </location>
</feature>
<feature type="compositionally biased region" description="Low complexity" evidence="1">
    <location>
        <begin position="688"/>
        <end position="702"/>
    </location>
</feature>
<feature type="compositionally biased region" description="Pro residues" evidence="1">
    <location>
        <begin position="155"/>
        <end position="172"/>
    </location>
</feature>
<dbReference type="AlphaFoldDB" id="A0A9Q0AK11"/>
<feature type="region of interest" description="Disordered" evidence="1">
    <location>
        <begin position="307"/>
        <end position="335"/>
    </location>
</feature>
<keyword evidence="3" id="KW-0732">Signal</keyword>
<evidence type="ECO:0000256" key="1">
    <source>
        <dbReference type="SAM" id="MobiDB-lite"/>
    </source>
</evidence>
<proteinExistence type="predicted"/>
<dbReference type="EMBL" id="JAFIMR010000048">
    <property type="protein sequence ID" value="KAI1855949.1"/>
    <property type="molecule type" value="Genomic_DNA"/>
</dbReference>
<feature type="compositionally biased region" description="Polar residues" evidence="1">
    <location>
        <begin position="474"/>
        <end position="487"/>
    </location>
</feature>
<evidence type="ECO:0000256" key="2">
    <source>
        <dbReference type="SAM" id="Phobius"/>
    </source>
</evidence>
<dbReference type="Proteomes" id="UP000829685">
    <property type="component" value="Unassembled WGS sequence"/>
</dbReference>
<accession>A0A9Q0AK11</accession>
<organism evidence="4 5">
    <name type="scientific">Neoarthrinium moseri</name>
    <dbReference type="NCBI Taxonomy" id="1658444"/>
    <lineage>
        <taxon>Eukaryota</taxon>
        <taxon>Fungi</taxon>
        <taxon>Dikarya</taxon>
        <taxon>Ascomycota</taxon>
        <taxon>Pezizomycotina</taxon>
        <taxon>Sordariomycetes</taxon>
        <taxon>Xylariomycetidae</taxon>
        <taxon>Amphisphaeriales</taxon>
        <taxon>Apiosporaceae</taxon>
        <taxon>Neoarthrinium</taxon>
    </lineage>
</organism>
<feature type="signal peptide" evidence="3">
    <location>
        <begin position="1"/>
        <end position="20"/>
    </location>
</feature>
<feature type="compositionally biased region" description="Low complexity" evidence="1">
    <location>
        <begin position="889"/>
        <end position="904"/>
    </location>
</feature>
<feature type="region of interest" description="Disordered" evidence="1">
    <location>
        <begin position="687"/>
        <end position="829"/>
    </location>
</feature>
<feature type="compositionally biased region" description="Acidic residues" evidence="1">
    <location>
        <begin position="381"/>
        <end position="390"/>
    </location>
</feature>
<protein>
    <recommendedName>
        <fullName evidence="6">Transmembrane protein</fullName>
    </recommendedName>
</protein>
<feature type="compositionally biased region" description="Low complexity" evidence="1">
    <location>
        <begin position="732"/>
        <end position="745"/>
    </location>
</feature>
<feature type="chain" id="PRO_5040338101" description="Transmembrane protein" evidence="3">
    <location>
        <begin position="21"/>
        <end position="980"/>
    </location>
</feature>
<keyword evidence="2" id="KW-0812">Transmembrane</keyword>
<evidence type="ECO:0008006" key="6">
    <source>
        <dbReference type="Google" id="ProtNLM"/>
    </source>
</evidence>
<feature type="region of interest" description="Disordered" evidence="1">
    <location>
        <begin position="37"/>
        <end position="59"/>
    </location>
</feature>
<feature type="compositionally biased region" description="Low complexity" evidence="1">
    <location>
        <begin position="421"/>
        <end position="432"/>
    </location>
</feature>
<feature type="region of interest" description="Disordered" evidence="1">
    <location>
        <begin position="375"/>
        <end position="440"/>
    </location>
</feature>
<keyword evidence="2" id="KW-1133">Transmembrane helix</keyword>
<feature type="region of interest" description="Disordered" evidence="1">
    <location>
        <begin position="77"/>
        <end position="198"/>
    </location>
</feature>
<keyword evidence="2" id="KW-0472">Membrane</keyword>
<feature type="compositionally biased region" description="Pro residues" evidence="1">
    <location>
        <begin position="753"/>
        <end position="771"/>
    </location>
</feature>
<gene>
    <name evidence="4" type="ORF">JX265_012032</name>
</gene>
<comment type="caution">
    <text evidence="4">The sequence shown here is derived from an EMBL/GenBank/DDBJ whole genome shotgun (WGS) entry which is preliminary data.</text>
</comment>
<evidence type="ECO:0000256" key="3">
    <source>
        <dbReference type="SAM" id="SignalP"/>
    </source>
</evidence>
<feature type="compositionally biased region" description="Low complexity" evidence="1">
    <location>
        <begin position="145"/>
        <end position="154"/>
    </location>
</feature>
<feature type="compositionally biased region" description="Polar residues" evidence="1">
    <location>
        <begin position="530"/>
        <end position="544"/>
    </location>
</feature>
<feature type="region of interest" description="Disordered" evidence="1">
    <location>
        <begin position="639"/>
        <end position="669"/>
    </location>
</feature>
<reference evidence="4" key="1">
    <citation type="submission" date="2021-03" db="EMBL/GenBank/DDBJ databases">
        <title>Revisited historic fungal species revealed as producer of novel bioactive compounds through whole genome sequencing and comparative genomics.</title>
        <authorList>
            <person name="Vignolle G.A."/>
            <person name="Hochenegger N."/>
            <person name="Mach R.L."/>
            <person name="Mach-Aigner A.R."/>
            <person name="Javad Rahimi M."/>
            <person name="Salim K.A."/>
            <person name="Chan C.M."/>
            <person name="Lim L.B.L."/>
            <person name="Cai F."/>
            <person name="Druzhinina I.S."/>
            <person name="U'Ren J.M."/>
            <person name="Derntl C."/>
        </authorList>
    </citation>
    <scope>NUCLEOTIDE SEQUENCE</scope>
    <source>
        <strain evidence="4">TUCIM 5799</strain>
    </source>
</reference>
<name>A0A9Q0AK11_9PEZI</name>
<feature type="compositionally biased region" description="Basic and acidic residues" evidence="1">
    <location>
        <begin position="99"/>
        <end position="109"/>
    </location>
</feature>
<feature type="compositionally biased region" description="Low complexity" evidence="1">
    <location>
        <begin position="307"/>
        <end position="319"/>
    </location>
</feature>
<feature type="region of interest" description="Disordered" evidence="1">
    <location>
        <begin position="843"/>
        <end position="980"/>
    </location>
</feature>
<feature type="transmembrane region" description="Helical" evidence="2">
    <location>
        <begin position="345"/>
        <end position="367"/>
    </location>
</feature>
<feature type="region of interest" description="Disordered" evidence="1">
    <location>
        <begin position="453"/>
        <end position="556"/>
    </location>
</feature>
<evidence type="ECO:0000313" key="4">
    <source>
        <dbReference type="EMBL" id="KAI1855949.1"/>
    </source>
</evidence>
<keyword evidence="5" id="KW-1185">Reference proteome</keyword>
<feature type="compositionally biased region" description="Polar residues" evidence="1">
    <location>
        <begin position="320"/>
        <end position="335"/>
    </location>
</feature>